<keyword evidence="1" id="KW-1133">Transmembrane helix</keyword>
<reference evidence="3" key="1">
    <citation type="submission" date="2016-11" db="UniProtKB">
        <authorList>
            <consortium name="WormBaseParasite"/>
        </authorList>
    </citation>
    <scope>IDENTIFICATION</scope>
</reference>
<protein>
    <submittedName>
        <fullName evidence="3">DUF2182 domain-containing protein</fullName>
    </submittedName>
</protein>
<dbReference type="WBParaSite" id="maker-unitig_35278-snap-gene-0.1-mRNA-1">
    <property type="protein sequence ID" value="maker-unitig_35278-snap-gene-0.1-mRNA-1"/>
    <property type="gene ID" value="maker-unitig_35278-snap-gene-0.1"/>
</dbReference>
<accession>A0A1I8FJ93</accession>
<name>A0A1I8FJ93_9PLAT</name>
<organism evidence="2 3">
    <name type="scientific">Macrostomum lignano</name>
    <dbReference type="NCBI Taxonomy" id="282301"/>
    <lineage>
        <taxon>Eukaryota</taxon>
        <taxon>Metazoa</taxon>
        <taxon>Spiralia</taxon>
        <taxon>Lophotrochozoa</taxon>
        <taxon>Platyhelminthes</taxon>
        <taxon>Rhabditophora</taxon>
        <taxon>Macrostomorpha</taxon>
        <taxon>Macrostomida</taxon>
        <taxon>Macrostomidae</taxon>
        <taxon>Macrostomum</taxon>
    </lineage>
</organism>
<evidence type="ECO:0000313" key="3">
    <source>
        <dbReference type="WBParaSite" id="maker-unitig_35278-snap-gene-0.1-mRNA-1"/>
    </source>
</evidence>
<evidence type="ECO:0000313" key="2">
    <source>
        <dbReference type="Proteomes" id="UP000095280"/>
    </source>
</evidence>
<sequence>MSAGNTTARSFAAVAARLGAFTRWCLMPPISAPPAAGVDHIRSQGVLVETCPSSELQSRVDATPGGGQRRLPVPAAPFDDRPLIAGPRAVWVSNCWNSCLRLTLFYLAAGWAAASQLGLPAALALSSKSRLHEKWPLG</sequence>
<keyword evidence="2" id="KW-1185">Reference proteome</keyword>
<keyword evidence="1" id="KW-0812">Transmembrane</keyword>
<keyword evidence="1" id="KW-0472">Membrane</keyword>
<evidence type="ECO:0000256" key="1">
    <source>
        <dbReference type="SAM" id="Phobius"/>
    </source>
</evidence>
<dbReference type="Proteomes" id="UP000095280">
    <property type="component" value="Unplaced"/>
</dbReference>
<proteinExistence type="predicted"/>
<dbReference type="AlphaFoldDB" id="A0A1I8FJ93"/>
<feature type="transmembrane region" description="Helical" evidence="1">
    <location>
        <begin position="104"/>
        <end position="125"/>
    </location>
</feature>